<dbReference type="EMBL" id="VITR01000035">
    <property type="protein sequence ID" value="TWB33267.1"/>
    <property type="molecule type" value="Genomic_DNA"/>
</dbReference>
<organism evidence="1 2">
    <name type="scientific">Nitrospirillum amazonense</name>
    <dbReference type="NCBI Taxonomy" id="28077"/>
    <lineage>
        <taxon>Bacteria</taxon>
        <taxon>Pseudomonadati</taxon>
        <taxon>Pseudomonadota</taxon>
        <taxon>Alphaproteobacteria</taxon>
        <taxon>Rhodospirillales</taxon>
        <taxon>Azospirillaceae</taxon>
        <taxon>Nitrospirillum</taxon>
    </lineage>
</organism>
<accession>A0A560GH34</accession>
<name>A0A560GH34_9PROT</name>
<proteinExistence type="predicted"/>
<sequence>MADTDTYVGVFMRELPPDWWLPDGYTLTPHGSTAPLMATDPAGHPRFIYPVPGFRPPPERERSIAQTITRELGPPPKLGFSPETRQVLGMERPDLLGTVDRAFYAPLELGAYVLDLANYGIQASVVAGVEGAGRAGWIADTAGWRKELLGFLEFLGIEAGRSPVTAMARGAEAAAAAKVQASELGEAARVGLARAEAARAGLALRAQAVAQGFSPMIVRMETVAGLPEGRSFAVLDVVEADTAFPSSATSGTAFPGATVLRSLTTWLERVRAGKEFDRQQAARYRFNQIYVEKISGKGYWVLDSYEPRDPALGAGPVSRKFTQLADIKEDSAFAMLTEAKRKYSPGTRIADVRSRPDRLVETYLSGQLWLEVPIQTSPVPASILRKAKELSIKIRDINGTIYE</sequence>
<dbReference type="Proteomes" id="UP000315751">
    <property type="component" value="Unassembled WGS sequence"/>
</dbReference>
<comment type="caution">
    <text evidence="1">The sequence shown here is derived from an EMBL/GenBank/DDBJ whole genome shotgun (WGS) entry which is preliminary data.</text>
</comment>
<dbReference type="OrthoDB" id="5666689at2"/>
<keyword evidence="2" id="KW-1185">Reference proteome</keyword>
<gene>
    <name evidence="1" type="ORF">FBZ90_1359</name>
</gene>
<protein>
    <submittedName>
        <fullName evidence="1">Uncharacterized protein</fullName>
    </submittedName>
</protein>
<dbReference type="RefSeq" id="WP_145736954.1">
    <property type="nucleotide sequence ID" value="NZ_VITR01000035.1"/>
</dbReference>
<evidence type="ECO:0000313" key="2">
    <source>
        <dbReference type="Proteomes" id="UP000315751"/>
    </source>
</evidence>
<dbReference type="AlphaFoldDB" id="A0A560GH34"/>
<reference evidence="1 2" key="1">
    <citation type="submission" date="2019-06" db="EMBL/GenBank/DDBJ databases">
        <title>Genomic Encyclopedia of Type Strains, Phase IV (KMG-V): Genome sequencing to study the core and pangenomes of soil and plant-associated prokaryotes.</title>
        <authorList>
            <person name="Whitman W."/>
        </authorList>
    </citation>
    <scope>NUCLEOTIDE SEQUENCE [LARGE SCALE GENOMIC DNA]</scope>
    <source>
        <strain evidence="1 2">BR 11622</strain>
    </source>
</reference>
<evidence type="ECO:0000313" key="1">
    <source>
        <dbReference type="EMBL" id="TWB33267.1"/>
    </source>
</evidence>